<dbReference type="EMBL" id="CM023476">
    <property type="protein sequence ID" value="KAH7941249.1"/>
    <property type="molecule type" value="Genomic_DNA"/>
</dbReference>
<organism evidence="1 2">
    <name type="scientific">Dermacentor silvarum</name>
    <name type="common">Tick</name>
    <dbReference type="NCBI Taxonomy" id="543639"/>
    <lineage>
        <taxon>Eukaryota</taxon>
        <taxon>Metazoa</taxon>
        <taxon>Ecdysozoa</taxon>
        <taxon>Arthropoda</taxon>
        <taxon>Chelicerata</taxon>
        <taxon>Arachnida</taxon>
        <taxon>Acari</taxon>
        <taxon>Parasitiformes</taxon>
        <taxon>Ixodida</taxon>
        <taxon>Ixodoidea</taxon>
        <taxon>Ixodidae</taxon>
        <taxon>Rhipicephalinae</taxon>
        <taxon>Dermacentor</taxon>
    </lineage>
</organism>
<protein>
    <submittedName>
        <fullName evidence="1">Uncharacterized protein</fullName>
    </submittedName>
</protein>
<accession>A0ACB8CEV1</accession>
<evidence type="ECO:0000313" key="1">
    <source>
        <dbReference type="EMBL" id="KAH7941249.1"/>
    </source>
</evidence>
<proteinExistence type="predicted"/>
<sequence length="241" mass="26575">MMGLRGCIFALVLLVASPTGANRAQLRDGCTMKGLKDCGDDYVPYAKSGRLRVPNTQFREGCRIAKEQIVCSIQFMKNCTQGPAEAAALVVLQAWEENIEDICTVGSKSYKKYKKSMKCMESVGNGIHKCMTRFHDHLERAVVKAAAKDVIHHSCCIYNDLLDCSSKALAPCERVHAKDFVLGILDDIFGEVVHLVCGQYIKSTDACNALPPLASLNDDDQRFSTYIELIMEAAATYGHKN</sequence>
<reference evidence="1" key="1">
    <citation type="submission" date="2020-05" db="EMBL/GenBank/DDBJ databases">
        <title>Large-scale comparative analyses of tick genomes elucidate their genetic diversity and vector capacities.</title>
        <authorList>
            <person name="Jia N."/>
            <person name="Wang J."/>
            <person name="Shi W."/>
            <person name="Du L."/>
            <person name="Sun Y."/>
            <person name="Zhan W."/>
            <person name="Jiang J."/>
            <person name="Wang Q."/>
            <person name="Zhang B."/>
            <person name="Ji P."/>
            <person name="Sakyi L.B."/>
            <person name="Cui X."/>
            <person name="Yuan T."/>
            <person name="Jiang B."/>
            <person name="Yang W."/>
            <person name="Lam T.T.-Y."/>
            <person name="Chang Q."/>
            <person name="Ding S."/>
            <person name="Wang X."/>
            <person name="Zhu J."/>
            <person name="Ruan X."/>
            <person name="Zhao L."/>
            <person name="Wei J."/>
            <person name="Que T."/>
            <person name="Du C."/>
            <person name="Cheng J."/>
            <person name="Dai P."/>
            <person name="Han X."/>
            <person name="Huang E."/>
            <person name="Gao Y."/>
            <person name="Liu J."/>
            <person name="Shao H."/>
            <person name="Ye R."/>
            <person name="Li L."/>
            <person name="Wei W."/>
            <person name="Wang X."/>
            <person name="Wang C."/>
            <person name="Yang T."/>
            <person name="Huo Q."/>
            <person name="Li W."/>
            <person name="Guo W."/>
            <person name="Chen H."/>
            <person name="Zhou L."/>
            <person name="Ni X."/>
            <person name="Tian J."/>
            <person name="Zhou Y."/>
            <person name="Sheng Y."/>
            <person name="Liu T."/>
            <person name="Pan Y."/>
            <person name="Xia L."/>
            <person name="Li J."/>
            <person name="Zhao F."/>
            <person name="Cao W."/>
        </authorList>
    </citation>
    <scope>NUCLEOTIDE SEQUENCE</scope>
    <source>
        <strain evidence="1">Dsil-2018</strain>
    </source>
</reference>
<name>A0ACB8CEV1_DERSI</name>
<dbReference type="Proteomes" id="UP000821865">
    <property type="component" value="Chromosome 7"/>
</dbReference>
<gene>
    <name evidence="1" type="ORF">HPB49_011281</name>
</gene>
<keyword evidence="2" id="KW-1185">Reference proteome</keyword>
<evidence type="ECO:0000313" key="2">
    <source>
        <dbReference type="Proteomes" id="UP000821865"/>
    </source>
</evidence>
<comment type="caution">
    <text evidence="1">The sequence shown here is derived from an EMBL/GenBank/DDBJ whole genome shotgun (WGS) entry which is preliminary data.</text>
</comment>